<feature type="active site" description="Proton donor" evidence="5">
    <location>
        <position position="62"/>
    </location>
</feature>
<dbReference type="Proteomes" id="UP000752814">
    <property type="component" value="Unassembled WGS sequence"/>
</dbReference>
<feature type="active site" description="For OMPdecase activity" evidence="6">
    <location>
        <position position="65"/>
    </location>
</feature>
<evidence type="ECO:0000313" key="10">
    <source>
        <dbReference type="Proteomes" id="UP000752814"/>
    </source>
</evidence>
<dbReference type="Gene3D" id="3.20.20.70">
    <property type="entry name" value="Aldolase class I"/>
    <property type="match status" value="1"/>
</dbReference>
<feature type="binding site" evidence="5 7">
    <location>
        <position position="115"/>
    </location>
    <ligand>
        <name>substrate</name>
    </ligand>
</feature>
<dbReference type="EC" id="4.1.1.23" evidence="5"/>
<dbReference type="NCBIfam" id="NF010386">
    <property type="entry name" value="PRK13813.1"/>
    <property type="match status" value="1"/>
</dbReference>
<evidence type="ECO:0000259" key="8">
    <source>
        <dbReference type="SMART" id="SM00934"/>
    </source>
</evidence>
<keyword evidence="3 5" id="KW-0665">Pyrimidine biosynthesis</keyword>
<comment type="caution">
    <text evidence="9">The sequence shown here is derived from an EMBL/GenBank/DDBJ whole genome shotgun (WGS) entry which is preliminary data.</text>
</comment>
<feature type="binding site" evidence="5">
    <location>
        <begin position="167"/>
        <end position="177"/>
    </location>
    <ligand>
        <name>substrate</name>
    </ligand>
</feature>
<keyword evidence="4 5" id="KW-0456">Lyase</keyword>
<evidence type="ECO:0000256" key="1">
    <source>
        <dbReference type="ARBA" id="ARBA00004861"/>
    </source>
</evidence>
<feature type="domain" description="Orotidine 5'-phosphate decarboxylase" evidence="8">
    <location>
        <begin position="6"/>
        <end position="206"/>
    </location>
</feature>
<protein>
    <recommendedName>
        <fullName evidence="5">Orotidine 5'-phosphate decarboxylase</fullName>
        <ecNumber evidence="5">4.1.1.23</ecNumber>
    </recommendedName>
    <alternativeName>
        <fullName evidence="5">OMP decarboxylase</fullName>
        <shortName evidence="5">OMPDCase</shortName>
        <shortName evidence="5">OMPdecase</shortName>
    </alternativeName>
</protein>
<dbReference type="HAMAP" id="MF_01200_A">
    <property type="entry name" value="OMPdecase_type1_A"/>
    <property type="match status" value="1"/>
</dbReference>
<dbReference type="EMBL" id="LVVT01000002">
    <property type="protein sequence ID" value="TQS84329.1"/>
    <property type="molecule type" value="Genomic_DNA"/>
</dbReference>
<dbReference type="RefSeq" id="WP_400195288.1">
    <property type="nucleotide sequence ID" value="NZ_CAYAYE010000032.1"/>
</dbReference>
<dbReference type="GO" id="GO:0006207">
    <property type="term" value="P:'de novo' pyrimidine nucleobase biosynthetic process"/>
    <property type="evidence" value="ECO:0007669"/>
    <property type="project" value="InterPro"/>
</dbReference>
<comment type="similarity">
    <text evidence="5">Belongs to the OMP decarboxylase family. Type 1 subfamily.</text>
</comment>
<feature type="active site" description="For OMPdecase activity" evidence="6">
    <location>
        <position position="62"/>
    </location>
</feature>
<dbReference type="SMART" id="SM00934">
    <property type="entry name" value="OMPdecase"/>
    <property type="match status" value="1"/>
</dbReference>
<gene>
    <name evidence="5" type="primary">pyrF</name>
    <name evidence="9" type="ORF">A3207_05675</name>
</gene>
<dbReference type="AlphaFoldDB" id="A0A8J8PEL3"/>
<dbReference type="InterPro" id="IPR047595">
    <property type="entry name" value="OMPdecase_arc"/>
</dbReference>
<feature type="binding site" evidence="5">
    <location>
        <begin position="60"/>
        <end position="69"/>
    </location>
    <ligand>
        <name>substrate</name>
    </ligand>
</feature>
<comment type="function">
    <text evidence="5">Catalyzes the decarboxylation of orotidine 5'-monophosphate (OMP) to uridine 5'-monophosphate (UMP).</text>
</comment>
<evidence type="ECO:0000256" key="4">
    <source>
        <dbReference type="ARBA" id="ARBA00023239"/>
    </source>
</evidence>
<proteinExistence type="inferred from homology"/>
<feature type="binding site" evidence="5 7">
    <location>
        <position position="34"/>
    </location>
    <ligand>
        <name>substrate</name>
    </ligand>
</feature>
<dbReference type="UniPathway" id="UPA00070">
    <property type="reaction ID" value="UER00120"/>
</dbReference>
<comment type="subunit">
    <text evidence="5">Homodimer.</text>
</comment>
<feature type="binding site" evidence="5 7">
    <location>
        <position position="190"/>
    </location>
    <ligand>
        <name>substrate</name>
    </ligand>
</feature>
<feature type="active site" description="For OMPdecase activity" evidence="6">
    <location>
        <position position="60"/>
    </location>
</feature>
<sequence length="215" mass="22585">MKMDSRLILALDETDVPKALHVLDEVCGIIDAVKINWPLILSAGPEIITTLSQKADVICDFKIADIPNTDRLIIEQSVKRGASGVIVHAFTGTDSLKECVSAAGGRDVFVVTEMSHPGGQEFTAKHAEEFAAMAAECGASGLIAPATRPERIKKIKESASGLLILSPGVGAQGGSASNAVLNGADYVIVGRSIYGSSDPKDAAQKLADEIRALRF</sequence>
<dbReference type="GO" id="GO:0044205">
    <property type="term" value="P:'de novo' UMP biosynthetic process"/>
    <property type="evidence" value="ECO:0007669"/>
    <property type="project" value="UniProtKB-UniRule"/>
</dbReference>
<name>A0A8J8PEL3_9ARCH</name>
<organism evidence="9 10">
    <name type="scientific">Candidatus Methanomassiliicoccus intestinalis</name>
    <dbReference type="NCBI Taxonomy" id="1406512"/>
    <lineage>
        <taxon>Archaea</taxon>
        <taxon>Methanobacteriati</taxon>
        <taxon>Thermoplasmatota</taxon>
        <taxon>Thermoplasmata</taxon>
        <taxon>Methanomassiliicoccales</taxon>
        <taxon>Methanomassiliicoccaceae</taxon>
        <taxon>Methanomassiliicoccus</taxon>
    </lineage>
</organism>
<dbReference type="InterPro" id="IPR011060">
    <property type="entry name" value="RibuloseP-bd_barrel"/>
</dbReference>
<dbReference type="Pfam" id="PF00215">
    <property type="entry name" value="OMPdecase"/>
    <property type="match status" value="1"/>
</dbReference>
<keyword evidence="2 5" id="KW-0210">Decarboxylase</keyword>
<evidence type="ECO:0000256" key="7">
    <source>
        <dbReference type="PIRSR" id="PIRSR614732-2"/>
    </source>
</evidence>
<dbReference type="NCBIfam" id="TIGR01740">
    <property type="entry name" value="pyrF"/>
    <property type="match status" value="1"/>
</dbReference>
<dbReference type="InterPro" id="IPR013785">
    <property type="entry name" value="Aldolase_TIM"/>
</dbReference>
<dbReference type="PANTHER" id="PTHR32119:SF2">
    <property type="entry name" value="OROTIDINE 5'-PHOSPHATE DECARBOXYLASE"/>
    <property type="match status" value="1"/>
</dbReference>
<feature type="binding site" evidence="5 7">
    <location>
        <position position="191"/>
    </location>
    <ligand>
        <name>substrate</name>
    </ligand>
</feature>
<evidence type="ECO:0000256" key="3">
    <source>
        <dbReference type="ARBA" id="ARBA00022975"/>
    </source>
</evidence>
<dbReference type="PANTHER" id="PTHR32119">
    <property type="entry name" value="OROTIDINE 5'-PHOSPHATE DECARBOXYLASE"/>
    <property type="match status" value="1"/>
</dbReference>
<evidence type="ECO:0000256" key="5">
    <source>
        <dbReference type="HAMAP-Rule" id="MF_01200"/>
    </source>
</evidence>
<dbReference type="InterPro" id="IPR014732">
    <property type="entry name" value="OMPdecase"/>
</dbReference>
<evidence type="ECO:0000256" key="2">
    <source>
        <dbReference type="ARBA" id="ARBA00022793"/>
    </source>
</evidence>
<feature type="binding site" evidence="5 7">
    <location>
        <position position="12"/>
    </location>
    <ligand>
        <name>substrate</name>
    </ligand>
</feature>
<dbReference type="GO" id="GO:0005829">
    <property type="term" value="C:cytosol"/>
    <property type="evidence" value="ECO:0007669"/>
    <property type="project" value="TreeGrafter"/>
</dbReference>
<dbReference type="GO" id="GO:0004590">
    <property type="term" value="F:orotidine-5'-phosphate decarboxylase activity"/>
    <property type="evidence" value="ECO:0007669"/>
    <property type="project" value="UniProtKB-UniRule"/>
</dbReference>
<evidence type="ECO:0000313" key="9">
    <source>
        <dbReference type="EMBL" id="TQS84329.1"/>
    </source>
</evidence>
<dbReference type="CDD" id="cd04725">
    <property type="entry name" value="OMP_decarboxylase_like"/>
    <property type="match status" value="1"/>
</dbReference>
<evidence type="ECO:0000256" key="6">
    <source>
        <dbReference type="PIRSR" id="PIRSR614732-1"/>
    </source>
</evidence>
<comment type="pathway">
    <text evidence="1 5">Pyrimidine metabolism; UMP biosynthesis via de novo pathway; UMP from orotate: step 2/2.</text>
</comment>
<accession>A0A8J8PEL3</accession>
<comment type="catalytic activity">
    <reaction evidence="5">
        <text>orotidine 5'-phosphate + H(+) = UMP + CO2</text>
        <dbReference type="Rhea" id="RHEA:11596"/>
        <dbReference type="ChEBI" id="CHEBI:15378"/>
        <dbReference type="ChEBI" id="CHEBI:16526"/>
        <dbReference type="ChEBI" id="CHEBI:57538"/>
        <dbReference type="ChEBI" id="CHEBI:57865"/>
        <dbReference type="EC" id="4.1.1.23"/>
    </reaction>
</comment>
<dbReference type="SUPFAM" id="SSF51366">
    <property type="entry name" value="Ribulose-phoshate binding barrel"/>
    <property type="match status" value="1"/>
</dbReference>
<reference evidence="9" key="1">
    <citation type="submission" date="2016-03" db="EMBL/GenBank/DDBJ databases">
        <authorList>
            <person name="Borrel G."/>
            <person name="Mccann A."/>
            <person name="O'Toole P.W."/>
        </authorList>
    </citation>
    <scope>NUCLEOTIDE SEQUENCE</scope>
    <source>
        <strain evidence="9">183</strain>
    </source>
</reference>
<dbReference type="InterPro" id="IPR001754">
    <property type="entry name" value="OMPdeCOase_dom"/>
</dbReference>